<comment type="catalytic activity">
    <reaction evidence="1">
        <text>Hydrolysis of terminal, non-reducing (1-&gt;4)-linked alpha-D-glucose residues with release of alpha-D-glucose.</text>
        <dbReference type="EC" id="3.2.1.20"/>
    </reaction>
</comment>
<dbReference type="PANTHER" id="PTHR10357">
    <property type="entry name" value="ALPHA-AMYLASE FAMILY MEMBER"/>
    <property type="match status" value="1"/>
</dbReference>
<dbReference type="GO" id="GO:0004558">
    <property type="term" value="F:alpha-1,4-glucosidase activity"/>
    <property type="evidence" value="ECO:0007669"/>
    <property type="project" value="UniProtKB-EC"/>
</dbReference>
<evidence type="ECO:0000256" key="4">
    <source>
        <dbReference type="ARBA" id="ARBA00023180"/>
    </source>
</evidence>
<dbReference type="SMART" id="SM00642">
    <property type="entry name" value="Aamy"/>
    <property type="match status" value="1"/>
</dbReference>
<name>A0A423TJ01_PENVA</name>
<dbReference type="EMBL" id="QCYY01001664">
    <property type="protein sequence ID" value="ROT76429.1"/>
    <property type="molecule type" value="Genomic_DNA"/>
</dbReference>
<evidence type="ECO:0000256" key="5">
    <source>
        <dbReference type="ARBA" id="ARBA00023295"/>
    </source>
</evidence>
<dbReference type="SMR" id="A0A423TJ01"/>
<organism evidence="7 8">
    <name type="scientific">Penaeus vannamei</name>
    <name type="common">Whiteleg shrimp</name>
    <name type="synonym">Litopenaeus vannamei</name>
    <dbReference type="NCBI Taxonomy" id="6689"/>
    <lineage>
        <taxon>Eukaryota</taxon>
        <taxon>Metazoa</taxon>
        <taxon>Ecdysozoa</taxon>
        <taxon>Arthropoda</taxon>
        <taxon>Crustacea</taxon>
        <taxon>Multicrustacea</taxon>
        <taxon>Malacostraca</taxon>
        <taxon>Eumalacostraca</taxon>
        <taxon>Eucarida</taxon>
        <taxon>Decapoda</taxon>
        <taxon>Dendrobranchiata</taxon>
        <taxon>Penaeoidea</taxon>
        <taxon>Penaeidae</taxon>
        <taxon>Penaeus</taxon>
    </lineage>
</organism>
<evidence type="ECO:0000256" key="1">
    <source>
        <dbReference type="ARBA" id="ARBA00001657"/>
    </source>
</evidence>
<dbReference type="InterPro" id="IPR013780">
    <property type="entry name" value="Glyco_hydro_b"/>
</dbReference>
<evidence type="ECO:0000259" key="6">
    <source>
        <dbReference type="SMART" id="SM00642"/>
    </source>
</evidence>
<dbReference type="OrthoDB" id="1740265at2759"/>
<keyword evidence="5" id="KW-0326">Glycosidase</keyword>
<reference evidence="7 8" key="2">
    <citation type="submission" date="2019-01" db="EMBL/GenBank/DDBJ databases">
        <title>The decoding of complex shrimp genome reveals the adaptation for benthos swimmer, frequently molting mechanism and breeding impact on genome.</title>
        <authorList>
            <person name="Sun Y."/>
            <person name="Gao Y."/>
            <person name="Yu Y."/>
        </authorList>
    </citation>
    <scope>NUCLEOTIDE SEQUENCE [LARGE SCALE GENOMIC DNA]</scope>
    <source>
        <tissue evidence="7">Muscle</tissue>
    </source>
</reference>
<dbReference type="InterPro" id="IPR045857">
    <property type="entry name" value="O16G_dom_2"/>
</dbReference>
<dbReference type="InterPro" id="IPR017853">
    <property type="entry name" value="GH"/>
</dbReference>
<keyword evidence="8" id="KW-1185">Reference proteome</keyword>
<evidence type="ECO:0000313" key="8">
    <source>
        <dbReference type="Proteomes" id="UP000283509"/>
    </source>
</evidence>
<evidence type="ECO:0000256" key="2">
    <source>
        <dbReference type="ARBA" id="ARBA00008061"/>
    </source>
</evidence>
<evidence type="ECO:0000313" key="7">
    <source>
        <dbReference type="EMBL" id="ROT76429.1"/>
    </source>
</evidence>
<keyword evidence="5" id="KW-0378">Hydrolase</keyword>
<dbReference type="CDD" id="cd11328">
    <property type="entry name" value="AmyAc_maltase"/>
    <property type="match status" value="1"/>
</dbReference>
<dbReference type="AlphaFoldDB" id="A0A423TJ01"/>
<reference evidence="7 8" key="1">
    <citation type="submission" date="2018-04" db="EMBL/GenBank/DDBJ databases">
        <authorList>
            <person name="Zhang X."/>
            <person name="Yuan J."/>
            <person name="Li F."/>
            <person name="Xiang J."/>
        </authorList>
    </citation>
    <scope>NUCLEOTIDE SEQUENCE [LARGE SCALE GENOMIC DNA]</scope>
    <source>
        <tissue evidence="7">Muscle</tissue>
    </source>
</reference>
<dbReference type="Gene3D" id="3.20.20.80">
    <property type="entry name" value="Glycosidases"/>
    <property type="match status" value="1"/>
</dbReference>
<dbReference type="Gene3D" id="3.90.400.10">
    <property type="entry name" value="Oligo-1,6-glucosidase, Domain 2"/>
    <property type="match status" value="1"/>
</dbReference>
<evidence type="ECO:0000256" key="3">
    <source>
        <dbReference type="ARBA" id="ARBA00012741"/>
    </source>
</evidence>
<dbReference type="PANTHER" id="PTHR10357:SF179">
    <property type="entry name" value="NEUTRAL AND BASIC AMINO ACID TRANSPORT PROTEIN RBAT"/>
    <property type="match status" value="1"/>
</dbReference>
<gene>
    <name evidence="7" type="ORF">C7M84_005000</name>
</gene>
<dbReference type="InterPro" id="IPR006047">
    <property type="entry name" value="GH13_cat_dom"/>
</dbReference>
<dbReference type="Proteomes" id="UP000283509">
    <property type="component" value="Unassembled WGS sequence"/>
</dbReference>
<dbReference type="GO" id="GO:0005975">
    <property type="term" value="P:carbohydrate metabolic process"/>
    <property type="evidence" value="ECO:0007669"/>
    <property type="project" value="InterPro"/>
</dbReference>
<keyword evidence="4" id="KW-0325">Glycoprotein</keyword>
<proteinExistence type="inferred from homology"/>
<dbReference type="FunFam" id="3.90.400.10:FF:000001">
    <property type="entry name" value="Maltase A3, isoform A"/>
    <property type="match status" value="1"/>
</dbReference>
<dbReference type="SUPFAM" id="SSF51445">
    <property type="entry name" value="(Trans)glycosidases"/>
    <property type="match status" value="1"/>
</dbReference>
<dbReference type="EC" id="3.2.1.20" evidence="3"/>
<dbReference type="Gene3D" id="2.60.40.1180">
    <property type="entry name" value="Golgi alpha-mannosidase II"/>
    <property type="match status" value="1"/>
</dbReference>
<sequence length="576" mass="65996">MAMSLKRPQLEESVSAEKRHKIKRKKAPWWHSDIIYQVYPRSFCDSSGDGTGDLKGIASKADYLKELGVGTVWLSPIFSSPMADFGYDVSNFTAVEPLFGTMDDFDALRAALHDRGLRLVLDFVPNHSSDEHEWFVKSRRREEPYTDYYIWADPKGFDEAGQPIPPNNWLSVFRGSAWAWAEERQQFYFHQFLAKQPDLNFRNQRVREEMKNILKFWLDKGIDGFRIDAIKHLFEVADLSQDEPVAKDSAVEDSLDYGFLSHPFTVNQPETFEVVAEWRDVMDQYPEKLMMVEMWDGDIGEVMKYYGSDSVPLADFPFNFLLIDSFRSRSDLSGAALKDALDLWMDNMPEGKWPNWVLGNHDNGRVGSRFGEDLVDALNMLVLLLPGTPVTYYGEEIGMVDAPVSWEETQDPQGRHYGREKYLEHSRDPARTPMQWDNTAFAGFTRGNSTWLPVNKNYKTLNVQAQLRAEKSHLKVYKELALADLLQEDGLRTPWSPGKYSRYLEGYESYLLVINTSEEELEVDLHHHANMELPPMAEVVLRSVTDAAEATVPGSEVNLNEVKLVAGEGLLLRFAE</sequence>
<protein>
    <recommendedName>
        <fullName evidence="3">alpha-glucosidase</fullName>
        <ecNumber evidence="3">3.2.1.20</ecNumber>
    </recommendedName>
</protein>
<dbReference type="Pfam" id="PF00128">
    <property type="entry name" value="Alpha-amylase"/>
    <property type="match status" value="1"/>
</dbReference>
<comment type="caution">
    <text evidence="7">The sequence shown here is derived from an EMBL/GenBank/DDBJ whole genome shotgun (WGS) entry which is preliminary data.</text>
</comment>
<dbReference type="STRING" id="6689.A0A423TJ01"/>
<comment type="similarity">
    <text evidence="2">Belongs to the glycosyl hydrolase 13 family.</text>
</comment>
<feature type="domain" description="Glycosyl hydrolase family 13 catalytic" evidence="6">
    <location>
        <begin position="37"/>
        <end position="431"/>
    </location>
</feature>
<accession>A0A423TJ01</accession>